<dbReference type="GO" id="GO:0006281">
    <property type="term" value="P:DNA repair"/>
    <property type="evidence" value="ECO:0007669"/>
    <property type="project" value="UniProtKB-UniRule"/>
</dbReference>
<keyword evidence="5 15" id="KW-0378">Hydrolase</keyword>
<evidence type="ECO:0000313" key="18">
    <source>
        <dbReference type="EMBL" id="SCJ66991.1"/>
    </source>
</evidence>
<dbReference type="PROSITE" id="PS51192">
    <property type="entry name" value="HELICASE_ATP_BIND_1"/>
    <property type="match status" value="1"/>
</dbReference>
<dbReference type="SUPFAM" id="SSF50249">
    <property type="entry name" value="Nucleic acid-binding proteins"/>
    <property type="match status" value="1"/>
</dbReference>
<dbReference type="PANTHER" id="PTHR47964:SF1">
    <property type="entry name" value="ATP-DEPENDENT DNA HELICASE HOMOLOG RECG, CHLOROPLASTIC"/>
    <property type="match status" value="1"/>
</dbReference>
<dbReference type="EC" id="5.6.2.4" evidence="13 15"/>
<dbReference type="EMBL" id="FMHG01000001">
    <property type="protein sequence ID" value="SCJ66991.1"/>
    <property type="molecule type" value="Genomic_DNA"/>
</dbReference>
<dbReference type="CDD" id="cd17992">
    <property type="entry name" value="DEXHc_RecG"/>
    <property type="match status" value="1"/>
</dbReference>
<dbReference type="Pfam" id="PF17191">
    <property type="entry name" value="RecG_wedge"/>
    <property type="match status" value="1"/>
</dbReference>
<dbReference type="InterPro" id="IPR014001">
    <property type="entry name" value="Helicase_ATP-bd"/>
</dbReference>
<dbReference type="InterPro" id="IPR012340">
    <property type="entry name" value="NA-bd_OB-fold"/>
</dbReference>
<keyword evidence="3 15" id="KW-0547">Nucleotide-binding</keyword>
<dbReference type="Pfam" id="PF00271">
    <property type="entry name" value="Helicase_C"/>
    <property type="match status" value="1"/>
</dbReference>
<dbReference type="GO" id="GO:0016887">
    <property type="term" value="F:ATP hydrolysis activity"/>
    <property type="evidence" value="ECO:0007669"/>
    <property type="project" value="RHEA"/>
</dbReference>
<organism evidence="18">
    <name type="scientific">uncultured Anaerotruncus sp</name>
    <dbReference type="NCBI Taxonomy" id="905011"/>
    <lineage>
        <taxon>Bacteria</taxon>
        <taxon>Bacillati</taxon>
        <taxon>Bacillota</taxon>
        <taxon>Clostridia</taxon>
        <taxon>Eubacteriales</taxon>
        <taxon>Oscillospiraceae</taxon>
        <taxon>Anaerotruncus</taxon>
        <taxon>environmental samples</taxon>
    </lineage>
</organism>
<dbReference type="InterPro" id="IPR033454">
    <property type="entry name" value="RecG_wedge"/>
</dbReference>
<name>A0A1C6IB19_9FIRM</name>
<evidence type="ECO:0000259" key="16">
    <source>
        <dbReference type="PROSITE" id="PS51192"/>
    </source>
</evidence>
<evidence type="ECO:0000256" key="14">
    <source>
        <dbReference type="ARBA" id="ARBA00048988"/>
    </source>
</evidence>
<dbReference type="SUPFAM" id="SSF52540">
    <property type="entry name" value="P-loop containing nucleoside triphosphate hydrolases"/>
    <property type="match status" value="2"/>
</dbReference>
<dbReference type="GO" id="GO:0006310">
    <property type="term" value="P:DNA recombination"/>
    <property type="evidence" value="ECO:0007669"/>
    <property type="project" value="UniProtKB-UniRule"/>
</dbReference>
<evidence type="ECO:0000256" key="5">
    <source>
        <dbReference type="ARBA" id="ARBA00022801"/>
    </source>
</evidence>
<dbReference type="SMART" id="SM00490">
    <property type="entry name" value="HELICc"/>
    <property type="match status" value="1"/>
</dbReference>
<evidence type="ECO:0000256" key="7">
    <source>
        <dbReference type="ARBA" id="ARBA00022840"/>
    </source>
</evidence>
<proteinExistence type="inferred from homology"/>
<dbReference type="SMART" id="SM00487">
    <property type="entry name" value="DEXDc"/>
    <property type="match status" value="1"/>
</dbReference>
<dbReference type="Gene3D" id="2.40.50.140">
    <property type="entry name" value="Nucleic acid-binding proteins"/>
    <property type="match status" value="1"/>
</dbReference>
<evidence type="ECO:0000256" key="2">
    <source>
        <dbReference type="ARBA" id="ARBA00017846"/>
    </source>
</evidence>
<dbReference type="CDD" id="cd04488">
    <property type="entry name" value="RecG_wedge_OBF"/>
    <property type="match status" value="1"/>
</dbReference>
<comment type="catalytic activity">
    <reaction evidence="12 15">
        <text>Couples ATP hydrolysis with the unwinding of duplex DNA by translocating in the 3'-5' direction.</text>
        <dbReference type="EC" id="5.6.2.4"/>
    </reaction>
</comment>
<keyword evidence="10 15" id="KW-0234">DNA repair</keyword>
<keyword evidence="4 15" id="KW-0227">DNA damage</keyword>
<evidence type="ECO:0000256" key="12">
    <source>
        <dbReference type="ARBA" id="ARBA00034617"/>
    </source>
</evidence>
<evidence type="ECO:0000256" key="9">
    <source>
        <dbReference type="ARBA" id="ARBA00023172"/>
    </source>
</evidence>
<dbReference type="NCBIfam" id="NF008165">
    <property type="entry name" value="PRK10917.1-3"/>
    <property type="match status" value="1"/>
</dbReference>
<gene>
    <name evidence="18" type="primary">recG</name>
    <name evidence="18" type="ORF">SAMEA3545359_01347</name>
</gene>
<keyword evidence="11" id="KW-0413">Isomerase</keyword>
<dbReference type="AlphaFoldDB" id="A0A1C6IB19"/>
<evidence type="ECO:0000259" key="17">
    <source>
        <dbReference type="PROSITE" id="PS51194"/>
    </source>
</evidence>
<dbReference type="InterPro" id="IPR004609">
    <property type="entry name" value="ATP-dep_DNA_helicase_RecG"/>
</dbReference>
<evidence type="ECO:0000256" key="1">
    <source>
        <dbReference type="ARBA" id="ARBA00007504"/>
    </source>
</evidence>
<evidence type="ECO:0000256" key="6">
    <source>
        <dbReference type="ARBA" id="ARBA00022806"/>
    </source>
</evidence>
<dbReference type="Pfam" id="PF00270">
    <property type="entry name" value="DEAD"/>
    <property type="match status" value="1"/>
</dbReference>
<evidence type="ECO:0000256" key="10">
    <source>
        <dbReference type="ARBA" id="ARBA00023204"/>
    </source>
</evidence>
<evidence type="ECO:0000256" key="3">
    <source>
        <dbReference type="ARBA" id="ARBA00022741"/>
    </source>
</evidence>
<dbReference type="InterPro" id="IPR047112">
    <property type="entry name" value="RecG/Mfd"/>
</dbReference>
<keyword evidence="6 15" id="KW-0347">Helicase</keyword>
<dbReference type="Pfam" id="PF19833">
    <property type="entry name" value="RecG_dom3_C"/>
    <property type="match status" value="1"/>
</dbReference>
<evidence type="ECO:0000256" key="8">
    <source>
        <dbReference type="ARBA" id="ARBA00023125"/>
    </source>
</evidence>
<evidence type="ECO:0000256" key="11">
    <source>
        <dbReference type="ARBA" id="ARBA00023235"/>
    </source>
</evidence>
<evidence type="ECO:0000256" key="4">
    <source>
        <dbReference type="ARBA" id="ARBA00022763"/>
    </source>
</evidence>
<feature type="domain" description="Helicase C-terminal" evidence="17">
    <location>
        <begin position="449"/>
        <end position="607"/>
    </location>
</feature>
<keyword evidence="8" id="KW-0238">DNA-binding</keyword>
<dbReference type="PROSITE" id="PS51194">
    <property type="entry name" value="HELICASE_CTER"/>
    <property type="match status" value="1"/>
</dbReference>
<dbReference type="InterPro" id="IPR001650">
    <property type="entry name" value="Helicase_C-like"/>
</dbReference>
<keyword evidence="9 15" id="KW-0233">DNA recombination</keyword>
<dbReference type="GO" id="GO:0003677">
    <property type="term" value="F:DNA binding"/>
    <property type="evidence" value="ECO:0007669"/>
    <property type="project" value="UniProtKB-KW"/>
</dbReference>
<dbReference type="Gene3D" id="3.40.50.300">
    <property type="entry name" value="P-loop containing nucleotide triphosphate hydrolases"/>
    <property type="match status" value="2"/>
</dbReference>
<evidence type="ECO:0000256" key="13">
    <source>
        <dbReference type="ARBA" id="ARBA00034808"/>
    </source>
</evidence>
<reference evidence="18" key="1">
    <citation type="submission" date="2015-09" db="EMBL/GenBank/DDBJ databases">
        <authorList>
            <consortium name="Pathogen Informatics"/>
        </authorList>
    </citation>
    <scope>NUCLEOTIDE SEQUENCE</scope>
    <source>
        <strain evidence="18">2789STDY5834896</strain>
    </source>
</reference>
<keyword evidence="7 15" id="KW-0067">ATP-binding</keyword>
<protein>
    <recommendedName>
        <fullName evidence="2 15">ATP-dependent DNA helicase RecG</fullName>
        <ecNumber evidence="13 15">5.6.2.4</ecNumber>
    </recommendedName>
</protein>
<sequence length="677" mass="74173">MKDLFSVDIQFLKGVGPKRAQLYQKLGVDSVGSLLQYYPRSYVDLHDTVPLSAAPFDSPCAVQGRVVRKLPVARLSGGRTLYKVLCTDYEQDFAVTFFNTPYPYGQLVEGEDYIFYGKFGGTFTGRQVGSPLFIPSGQPHDVLPVYPLTKGLTSKEISRSVAVAIDAFLAQLADPLPSWVRTQYDLCHIGFAVQNIHLPQSPQAAQLARQRLIFEELLVLQLGMALLKQRTRRRTDYRLIPPDLAPFTAALPYQLTSAQRRCIGEILTDLQRPQPMSRLLQGDVGSGKTVVAAAGVYAAAQNGAQSALMAPTEILAEQHYQTLNTLLQPLGITVALLTGSTKGAAKKALLADLAAGKIDLLVGTHALISQDVTFSKLALVVTDEQHRFGVKQRGALGEKGQYPHMLVMSATPIPRTLALIIYGDLDISVLDEKPAGRREIETFAVDFGKFRRAVAFAEKQIRAGGQVYVVCPLIEDSGSELKDAATAQQQIQQLLPHRRVGLLHGRMRPKEKEAVMAAFKQKQLDLLVSTTVIEVGVDVPDANLIIVQNAERFGLSALHQLRGRVGRSNRQSYCILISDAQGETAKKRLDAMCRTSDGFALANFDLELRGPGDFFGSAQHGLPKLKIADLLQDRMVLAQTGTVCRQLLDADPQLRQNPLLRAEVGRLFSQVGQQGLN</sequence>
<dbReference type="GO" id="GO:0043138">
    <property type="term" value="F:3'-5' DNA helicase activity"/>
    <property type="evidence" value="ECO:0007669"/>
    <property type="project" value="UniProtKB-EC"/>
</dbReference>
<accession>A0A1C6IB19</accession>
<comment type="catalytic activity">
    <reaction evidence="14 15">
        <text>ATP + H2O = ADP + phosphate + H(+)</text>
        <dbReference type="Rhea" id="RHEA:13065"/>
        <dbReference type="ChEBI" id="CHEBI:15377"/>
        <dbReference type="ChEBI" id="CHEBI:15378"/>
        <dbReference type="ChEBI" id="CHEBI:30616"/>
        <dbReference type="ChEBI" id="CHEBI:43474"/>
        <dbReference type="ChEBI" id="CHEBI:456216"/>
        <dbReference type="EC" id="5.6.2.4"/>
    </reaction>
</comment>
<evidence type="ECO:0000256" key="15">
    <source>
        <dbReference type="RuleBase" id="RU363016"/>
    </source>
</evidence>
<comment type="function">
    <text evidence="15">Plays a critical role in recombination and DNA repair. Helps process Holliday junction intermediates to mature products by catalyzing branch migration. Has replication fork regression activity, unwinds stalled or blocked replication forks to make a HJ that can be resolved. Has a DNA unwinding activity characteristic of a DNA helicase with 3'-5' polarity.</text>
</comment>
<dbReference type="InterPro" id="IPR011545">
    <property type="entry name" value="DEAD/DEAH_box_helicase_dom"/>
</dbReference>
<dbReference type="NCBIfam" id="NF008168">
    <property type="entry name" value="PRK10917.2-2"/>
    <property type="match status" value="1"/>
</dbReference>
<feature type="domain" description="Helicase ATP-binding" evidence="16">
    <location>
        <begin position="269"/>
        <end position="430"/>
    </location>
</feature>
<dbReference type="NCBIfam" id="TIGR00643">
    <property type="entry name" value="recG"/>
    <property type="match status" value="1"/>
</dbReference>
<dbReference type="GO" id="GO:0005524">
    <property type="term" value="F:ATP binding"/>
    <property type="evidence" value="ECO:0007669"/>
    <property type="project" value="UniProtKB-KW"/>
</dbReference>
<dbReference type="InterPro" id="IPR045562">
    <property type="entry name" value="RecG_dom3_C"/>
</dbReference>
<dbReference type="InterPro" id="IPR027417">
    <property type="entry name" value="P-loop_NTPase"/>
</dbReference>
<dbReference type="PANTHER" id="PTHR47964">
    <property type="entry name" value="ATP-DEPENDENT DNA HELICASE HOMOLOG RECG, CHLOROPLASTIC"/>
    <property type="match status" value="1"/>
</dbReference>
<comment type="similarity">
    <text evidence="1 15">Belongs to the helicase family. RecG subfamily.</text>
</comment>